<keyword evidence="2" id="KW-0804">Transcription</keyword>
<evidence type="ECO:0000259" key="3">
    <source>
        <dbReference type="PROSITE" id="PS01124"/>
    </source>
</evidence>
<evidence type="ECO:0000313" key="4">
    <source>
        <dbReference type="EMBL" id="OUJ03576.1"/>
    </source>
</evidence>
<dbReference type="PROSITE" id="PS01124">
    <property type="entry name" value="HTH_ARAC_FAMILY_2"/>
    <property type="match status" value="1"/>
</dbReference>
<dbReference type="PANTHER" id="PTHR43436:SF2">
    <property type="entry name" value="ARAC_XYLS FAMILY TRANSCRIPTIONAL REGULATOR"/>
    <property type="match status" value="1"/>
</dbReference>
<dbReference type="InterPro" id="IPR009057">
    <property type="entry name" value="Homeodomain-like_sf"/>
</dbReference>
<dbReference type="RefSeq" id="WP_086654361.1">
    <property type="nucleotide sequence ID" value="NZ_JOPG01000046.1"/>
</dbReference>
<protein>
    <submittedName>
        <fullName evidence="4">AraC family transcriptional regulator</fullName>
    </submittedName>
</protein>
<evidence type="ECO:0000256" key="2">
    <source>
        <dbReference type="ARBA" id="ARBA00023163"/>
    </source>
</evidence>
<name>A0A1Y3G6F1_9PROT</name>
<keyword evidence="1" id="KW-0805">Transcription regulation</keyword>
<evidence type="ECO:0000256" key="1">
    <source>
        <dbReference type="ARBA" id="ARBA00023015"/>
    </source>
</evidence>
<sequence length="303" mass="33616">MNYQSDTSSLLALAAELAPRSGYNATSLPNVRILRSEAVLKDVPVLYRPGAVFVLQGGKQGFLNGEIYRYDAEHYLAVSVPVPFRMASQASPAHPLLAIYFDFDLHLAAEIATALKRQAGHDERMQARSLISSRMAPAMTDVLQRLLHALRHPQELAILGPGLLRELHYRILVGPQGGSLMAALRRNGTSDRIVQSLTLIRERYKEGLSVPELAATAGMSVPSYHVGFKRLTGNTPIQYLKALRLHEARLMIARRQGTLAVIAAEVGYASAAQFSRDFKRHFHRTPTEEAHWMREHLGEPPQA</sequence>
<dbReference type="SMART" id="SM00342">
    <property type="entry name" value="HTH_ARAC"/>
    <property type="match status" value="1"/>
</dbReference>
<comment type="caution">
    <text evidence="4">The sequence shown here is derived from an EMBL/GenBank/DDBJ whole genome shotgun (WGS) entry which is preliminary data.</text>
</comment>
<dbReference type="Proteomes" id="UP000242683">
    <property type="component" value="Unassembled WGS sequence"/>
</dbReference>
<dbReference type="AlphaFoldDB" id="A0A1Y3G6F1"/>
<dbReference type="Pfam" id="PF12833">
    <property type="entry name" value="HTH_18"/>
    <property type="match status" value="1"/>
</dbReference>
<dbReference type="OrthoDB" id="9802263at2"/>
<dbReference type="SUPFAM" id="SSF46689">
    <property type="entry name" value="Homeodomain-like"/>
    <property type="match status" value="2"/>
</dbReference>
<dbReference type="GO" id="GO:0043565">
    <property type="term" value="F:sequence-specific DNA binding"/>
    <property type="evidence" value="ECO:0007669"/>
    <property type="project" value="InterPro"/>
</dbReference>
<organism evidence="4 5">
    <name type="scientific">Acetobacter malorum</name>
    <dbReference type="NCBI Taxonomy" id="178901"/>
    <lineage>
        <taxon>Bacteria</taxon>
        <taxon>Pseudomonadati</taxon>
        <taxon>Pseudomonadota</taxon>
        <taxon>Alphaproteobacteria</taxon>
        <taxon>Acetobacterales</taxon>
        <taxon>Acetobacteraceae</taxon>
        <taxon>Acetobacter</taxon>
    </lineage>
</organism>
<dbReference type="Pfam" id="PF06719">
    <property type="entry name" value="AraC_N"/>
    <property type="match status" value="1"/>
</dbReference>
<gene>
    <name evidence="4" type="ORF">HK23_10595</name>
</gene>
<dbReference type="InterPro" id="IPR009594">
    <property type="entry name" value="Tscrpt_reg_HTH_AraC_N"/>
</dbReference>
<evidence type="ECO:0000313" key="5">
    <source>
        <dbReference type="Proteomes" id="UP000242683"/>
    </source>
</evidence>
<dbReference type="Gene3D" id="1.10.10.60">
    <property type="entry name" value="Homeodomain-like"/>
    <property type="match status" value="1"/>
</dbReference>
<dbReference type="InterPro" id="IPR018060">
    <property type="entry name" value="HTH_AraC"/>
</dbReference>
<accession>A0A1Y3G6F1</accession>
<dbReference type="GO" id="GO:0003700">
    <property type="term" value="F:DNA-binding transcription factor activity"/>
    <property type="evidence" value="ECO:0007669"/>
    <property type="project" value="InterPro"/>
</dbReference>
<feature type="domain" description="HTH araC/xylS-type" evidence="3">
    <location>
        <begin position="194"/>
        <end position="292"/>
    </location>
</feature>
<proteinExistence type="predicted"/>
<reference evidence="5" key="1">
    <citation type="submission" date="2014-06" db="EMBL/GenBank/DDBJ databases">
        <authorList>
            <person name="Winans N.J."/>
            <person name="Newell P.D."/>
            <person name="Douglas A.E."/>
        </authorList>
    </citation>
    <scope>NUCLEOTIDE SEQUENCE [LARGE SCALE GENOMIC DNA]</scope>
    <source>
        <strain evidence="5">DsW_057</strain>
    </source>
</reference>
<dbReference type="EMBL" id="JOPG01000046">
    <property type="protein sequence ID" value="OUJ03576.1"/>
    <property type="molecule type" value="Genomic_DNA"/>
</dbReference>
<dbReference type="PANTHER" id="PTHR43436">
    <property type="entry name" value="ARAC-FAMILY TRANSCRIPTIONAL REGULATOR"/>
    <property type="match status" value="1"/>
</dbReference>